<dbReference type="RefSeq" id="WP_123434194.1">
    <property type="nucleotide sequence ID" value="NZ_MOBK01000006.1"/>
</dbReference>
<reference evidence="1 2" key="1">
    <citation type="submission" date="2016-10" db="EMBL/GenBank/DDBJ databases">
        <title>Comparative genome analysis of multiple Pseudomonas spp. focuses on biocontrol and plant growth promoting traits.</title>
        <authorList>
            <person name="Tao X.-Y."/>
            <person name="Taylor C.G."/>
        </authorList>
    </citation>
    <scope>NUCLEOTIDE SEQUENCE [LARGE SCALE GENOMIC DNA]</scope>
    <source>
        <strain evidence="1 2">38D7</strain>
    </source>
</reference>
<dbReference type="InterPro" id="IPR048188">
    <property type="entry name" value="YmfL-like"/>
</dbReference>
<dbReference type="AlphaFoldDB" id="A0A423I510"/>
<protein>
    <recommendedName>
        <fullName evidence="3">Prophage PssSM-01</fullName>
    </recommendedName>
</protein>
<name>A0A423I510_9PSED</name>
<accession>A0A423I510</accession>
<dbReference type="EMBL" id="MOBK01000006">
    <property type="protein sequence ID" value="RON20570.1"/>
    <property type="molecule type" value="Genomic_DNA"/>
</dbReference>
<evidence type="ECO:0008006" key="3">
    <source>
        <dbReference type="Google" id="ProtNLM"/>
    </source>
</evidence>
<comment type="caution">
    <text evidence="1">The sequence shown here is derived from an EMBL/GenBank/DDBJ whole genome shotgun (WGS) entry which is preliminary data.</text>
</comment>
<proteinExistence type="predicted"/>
<organism evidence="1 2">
    <name type="scientific">Pseudomonas brassicacearum</name>
    <dbReference type="NCBI Taxonomy" id="930166"/>
    <lineage>
        <taxon>Bacteria</taxon>
        <taxon>Pseudomonadati</taxon>
        <taxon>Pseudomonadota</taxon>
        <taxon>Gammaproteobacteria</taxon>
        <taxon>Pseudomonadales</taxon>
        <taxon>Pseudomonadaceae</taxon>
        <taxon>Pseudomonas</taxon>
    </lineage>
</organism>
<evidence type="ECO:0000313" key="2">
    <source>
        <dbReference type="Proteomes" id="UP000285636"/>
    </source>
</evidence>
<gene>
    <name evidence="1" type="ORF">BK660_16075</name>
</gene>
<dbReference type="NCBIfam" id="NF041471">
    <property type="entry name" value="phage_reg_YmfL"/>
    <property type="match status" value="1"/>
</dbReference>
<sequence length="159" mass="17358">MKSPVLETRKDAMREIIRSVPGGREGAAACLGMKVKKFDNHAYESAGCCPLTDAQVYLLEQASGTHHFPNYVAQMYGGLFVAVADPETLDNVEMYARSVQVSVKRGCVDQAIARALEDGSINEEEAEFILNAHNHHMAARHAEVLAAIDLYRAKPGKGQ</sequence>
<evidence type="ECO:0000313" key="1">
    <source>
        <dbReference type="EMBL" id="RON20570.1"/>
    </source>
</evidence>
<dbReference type="Proteomes" id="UP000285636">
    <property type="component" value="Unassembled WGS sequence"/>
</dbReference>